<comment type="caution">
    <text evidence="1">The sequence shown here is derived from an EMBL/GenBank/DDBJ whole genome shotgun (WGS) entry which is preliminary data.</text>
</comment>
<evidence type="ECO:0000313" key="1">
    <source>
        <dbReference type="EMBL" id="MZP43903.1"/>
    </source>
</evidence>
<evidence type="ECO:0000313" key="2">
    <source>
        <dbReference type="Proteomes" id="UP000471031"/>
    </source>
</evidence>
<gene>
    <name evidence="1" type="ORF">GTO89_12770</name>
</gene>
<dbReference type="RefSeq" id="WP_204758238.1">
    <property type="nucleotide sequence ID" value="NZ_JAFBDC010000010.1"/>
</dbReference>
<protein>
    <submittedName>
        <fullName evidence="1">Uncharacterized protein</fullName>
    </submittedName>
</protein>
<proteinExistence type="predicted"/>
<reference evidence="1 2" key="1">
    <citation type="submission" date="2020-01" db="EMBL/GenBank/DDBJ databases">
        <title>Whole genome sequence of Heliobacterium gestii DSM 11169.</title>
        <authorList>
            <person name="Kyndt J.A."/>
            <person name="Meyer T.E."/>
        </authorList>
    </citation>
    <scope>NUCLEOTIDE SEQUENCE [LARGE SCALE GENOMIC DNA]</scope>
    <source>
        <strain evidence="1 2">DSM 11169</strain>
    </source>
</reference>
<keyword evidence="2" id="KW-1185">Reference proteome</keyword>
<accession>A0A845LKI1</accession>
<name>A0A845LKI1_HELGE</name>
<dbReference type="EMBL" id="WXEX01000011">
    <property type="protein sequence ID" value="MZP43903.1"/>
    <property type="molecule type" value="Genomic_DNA"/>
</dbReference>
<organism evidence="1 2">
    <name type="scientific">Heliomicrobium gestii</name>
    <name type="common">Heliobacterium gestii</name>
    <dbReference type="NCBI Taxonomy" id="2699"/>
    <lineage>
        <taxon>Bacteria</taxon>
        <taxon>Bacillati</taxon>
        <taxon>Bacillota</taxon>
        <taxon>Clostridia</taxon>
        <taxon>Eubacteriales</taxon>
        <taxon>Heliobacteriaceae</taxon>
        <taxon>Heliomicrobium</taxon>
    </lineage>
</organism>
<sequence>MTTFCPEAENELSVTRSIAALPIGRFTEPVQMMEQQLKLRVIQFLAQQARATAGLETGAEGIVTASPPEGHETIRRQTAWAPSIC</sequence>
<dbReference type="Proteomes" id="UP000471031">
    <property type="component" value="Unassembled WGS sequence"/>
</dbReference>
<dbReference type="AlphaFoldDB" id="A0A845LKI1"/>